<reference evidence="2 3" key="1">
    <citation type="submission" date="2024-09" db="EMBL/GenBank/DDBJ databases">
        <authorList>
            <person name="Sun Q."/>
            <person name="Mori K."/>
        </authorList>
    </citation>
    <scope>NUCLEOTIDE SEQUENCE [LARGE SCALE GENOMIC DNA]</scope>
    <source>
        <strain evidence="2 3">CCM 7468</strain>
    </source>
</reference>
<name>A0ABV6INL0_9PROT</name>
<dbReference type="Pfam" id="PF04909">
    <property type="entry name" value="Amidohydro_2"/>
    <property type="match status" value="1"/>
</dbReference>
<dbReference type="InterPro" id="IPR006680">
    <property type="entry name" value="Amidohydro-rel"/>
</dbReference>
<accession>A0ABV6INL0</accession>
<dbReference type="PANTHER" id="PTHR35563">
    <property type="entry name" value="BARREL METAL-DEPENDENT HYDROLASE, PUTATIVE (AFU_ORTHOLOGUE AFUA_1G16240)-RELATED"/>
    <property type="match status" value="1"/>
</dbReference>
<proteinExistence type="predicted"/>
<dbReference type="InterPro" id="IPR052358">
    <property type="entry name" value="Aro_Compnd_Degr_Hydrolases"/>
</dbReference>
<organism evidence="2 3">
    <name type="scientific">Muricoccus vinaceus</name>
    <dbReference type="NCBI Taxonomy" id="424704"/>
    <lineage>
        <taxon>Bacteria</taxon>
        <taxon>Pseudomonadati</taxon>
        <taxon>Pseudomonadota</taxon>
        <taxon>Alphaproteobacteria</taxon>
        <taxon>Acetobacterales</taxon>
        <taxon>Roseomonadaceae</taxon>
        <taxon>Muricoccus</taxon>
    </lineage>
</organism>
<dbReference type="Gene3D" id="3.20.20.140">
    <property type="entry name" value="Metal-dependent hydrolases"/>
    <property type="match status" value="1"/>
</dbReference>
<comment type="caution">
    <text evidence="2">The sequence shown here is derived from an EMBL/GenBank/DDBJ whole genome shotgun (WGS) entry which is preliminary data.</text>
</comment>
<dbReference type="EMBL" id="JBHLVZ010000005">
    <property type="protein sequence ID" value="MFC0385204.1"/>
    <property type="molecule type" value="Genomic_DNA"/>
</dbReference>
<dbReference type="SUPFAM" id="SSF51556">
    <property type="entry name" value="Metallo-dependent hydrolases"/>
    <property type="match status" value="1"/>
</dbReference>
<evidence type="ECO:0000259" key="1">
    <source>
        <dbReference type="Pfam" id="PF04909"/>
    </source>
</evidence>
<feature type="domain" description="Amidohydrolase-related" evidence="1">
    <location>
        <begin position="9"/>
        <end position="284"/>
    </location>
</feature>
<dbReference type="InterPro" id="IPR032466">
    <property type="entry name" value="Metal_Hydrolase"/>
</dbReference>
<sequence length="288" mass="30203">MDMPAGSTDCHVHAFGDPAAYPFDPARAYTPGRADLPDLAAFLGAHGLDRVVVVQPSVYGTDNRCTLDAVTALGSRARAVLVLEPDVDDAALAALHARGARGVRLNLHTGGQDDASAAARVLERFAGRLRGSGWHLQVFAAHHVVSALGPAIRGAGLPVVIDHFGLVARGGVPLREAGAALLRLVATEGAHVKLSAPHRVVADPDAAPGLAALVGELARAAPERLLWGSDWPHTSRNRAAAPSAVEPFEAVDDRRALSRIGGWLGDETVWRRMLADNPADLYGFPARS</sequence>
<dbReference type="Proteomes" id="UP001589789">
    <property type="component" value="Unassembled WGS sequence"/>
</dbReference>
<evidence type="ECO:0000313" key="2">
    <source>
        <dbReference type="EMBL" id="MFC0385204.1"/>
    </source>
</evidence>
<evidence type="ECO:0000313" key="3">
    <source>
        <dbReference type="Proteomes" id="UP001589789"/>
    </source>
</evidence>
<protein>
    <submittedName>
        <fullName evidence="2">Amidohydrolase family protein</fullName>
    </submittedName>
</protein>
<dbReference type="RefSeq" id="WP_377049358.1">
    <property type="nucleotide sequence ID" value="NZ_JBHLVZ010000005.1"/>
</dbReference>
<gene>
    <name evidence="2" type="ORF">ACFFIC_06520</name>
</gene>
<dbReference type="PANTHER" id="PTHR35563:SF2">
    <property type="entry name" value="BARREL METAL-DEPENDENT HYDROLASE, PUTATIVE (AFU_ORTHOLOGUE AFUA_1G16240)-RELATED"/>
    <property type="match status" value="1"/>
</dbReference>
<keyword evidence="3" id="KW-1185">Reference proteome</keyword>